<accession>A0A2H3JMS7</accession>
<dbReference type="EMBL" id="KB467942">
    <property type="protein sequence ID" value="PCH37944.1"/>
    <property type="molecule type" value="Genomic_DNA"/>
</dbReference>
<dbReference type="AlphaFoldDB" id="A0A2H3JMS7"/>
<name>A0A2H3JMS7_WOLCO</name>
<organism evidence="2 3">
    <name type="scientific">Wolfiporia cocos (strain MD-104)</name>
    <name type="common">Brown rot fungus</name>
    <dbReference type="NCBI Taxonomy" id="742152"/>
    <lineage>
        <taxon>Eukaryota</taxon>
        <taxon>Fungi</taxon>
        <taxon>Dikarya</taxon>
        <taxon>Basidiomycota</taxon>
        <taxon>Agaricomycotina</taxon>
        <taxon>Agaricomycetes</taxon>
        <taxon>Polyporales</taxon>
        <taxon>Phaeolaceae</taxon>
        <taxon>Wolfiporia</taxon>
    </lineage>
</organism>
<gene>
    <name evidence="2" type="ORF">WOLCODRAFT_148901</name>
</gene>
<feature type="region of interest" description="Disordered" evidence="1">
    <location>
        <begin position="1"/>
        <end position="26"/>
    </location>
</feature>
<dbReference type="Proteomes" id="UP000218811">
    <property type="component" value="Unassembled WGS sequence"/>
</dbReference>
<reference evidence="2 3" key="1">
    <citation type="journal article" date="2012" name="Science">
        <title>The Paleozoic origin of enzymatic lignin decomposition reconstructed from 31 fungal genomes.</title>
        <authorList>
            <person name="Floudas D."/>
            <person name="Binder M."/>
            <person name="Riley R."/>
            <person name="Barry K."/>
            <person name="Blanchette R.A."/>
            <person name="Henrissat B."/>
            <person name="Martinez A.T."/>
            <person name="Otillar R."/>
            <person name="Spatafora J.W."/>
            <person name="Yadav J.S."/>
            <person name="Aerts A."/>
            <person name="Benoit I."/>
            <person name="Boyd A."/>
            <person name="Carlson A."/>
            <person name="Copeland A."/>
            <person name="Coutinho P.M."/>
            <person name="de Vries R.P."/>
            <person name="Ferreira P."/>
            <person name="Findley K."/>
            <person name="Foster B."/>
            <person name="Gaskell J."/>
            <person name="Glotzer D."/>
            <person name="Gorecki P."/>
            <person name="Heitman J."/>
            <person name="Hesse C."/>
            <person name="Hori C."/>
            <person name="Igarashi K."/>
            <person name="Jurgens J.A."/>
            <person name="Kallen N."/>
            <person name="Kersten P."/>
            <person name="Kohler A."/>
            <person name="Kuees U."/>
            <person name="Kumar T.K.A."/>
            <person name="Kuo A."/>
            <person name="LaButti K."/>
            <person name="Larrondo L.F."/>
            <person name="Lindquist E."/>
            <person name="Ling A."/>
            <person name="Lombard V."/>
            <person name="Lucas S."/>
            <person name="Lundell T."/>
            <person name="Martin R."/>
            <person name="McLaughlin D.J."/>
            <person name="Morgenstern I."/>
            <person name="Morin E."/>
            <person name="Murat C."/>
            <person name="Nagy L.G."/>
            <person name="Nolan M."/>
            <person name="Ohm R.A."/>
            <person name="Patyshakuliyeva A."/>
            <person name="Rokas A."/>
            <person name="Ruiz-Duenas F.J."/>
            <person name="Sabat G."/>
            <person name="Salamov A."/>
            <person name="Samejima M."/>
            <person name="Schmutz J."/>
            <person name="Slot J.C."/>
            <person name="St John F."/>
            <person name="Stenlid J."/>
            <person name="Sun H."/>
            <person name="Sun S."/>
            <person name="Syed K."/>
            <person name="Tsang A."/>
            <person name="Wiebenga A."/>
            <person name="Young D."/>
            <person name="Pisabarro A."/>
            <person name="Eastwood D.C."/>
            <person name="Martin F."/>
            <person name="Cullen D."/>
            <person name="Grigoriev I.V."/>
            <person name="Hibbett D.S."/>
        </authorList>
    </citation>
    <scope>NUCLEOTIDE SEQUENCE [LARGE SCALE GENOMIC DNA]</scope>
    <source>
        <strain evidence="2 3">MD-104</strain>
    </source>
</reference>
<evidence type="ECO:0000256" key="1">
    <source>
        <dbReference type="SAM" id="MobiDB-lite"/>
    </source>
</evidence>
<protein>
    <submittedName>
        <fullName evidence="2">Uncharacterized protein</fullName>
    </submittedName>
</protein>
<evidence type="ECO:0000313" key="3">
    <source>
        <dbReference type="Proteomes" id="UP000218811"/>
    </source>
</evidence>
<keyword evidence="3" id="KW-1185">Reference proteome</keyword>
<evidence type="ECO:0000313" key="2">
    <source>
        <dbReference type="EMBL" id="PCH37944.1"/>
    </source>
</evidence>
<proteinExistence type="predicted"/>
<sequence>MNGQALRGQARETGRGEEEEEAECGGHGTAWGYIREEERQNRAQFCGPYACRPFPALIHRTCPIRPVPVPFLAPSPVTPHAHRWPHSSLPAPVMHPAHAPVLRTRYATRPAFPATPSSQSAVAHIPLGSGGTVQNRRPTVPPDVAPIPNWDSDSYSSFPATVARHPPVALV</sequence>